<dbReference type="GO" id="GO:0016787">
    <property type="term" value="F:hydrolase activity"/>
    <property type="evidence" value="ECO:0007669"/>
    <property type="project" value="UniProtKB-KW"/>
</dbReference>
<dbReference type="AlphaFoldDB" id="A0A512HME7"/>
<keyword evidence="3" id="KW-0378">Hydrolase</keyword>
<evidence type="ECO:0000259" key="2">
    <source>
        <dbReference type="Pfam" id="PF21986"/>
    </source>
</evidence>
<dbReference type="Gene3D" id="3.90.1300.10">
    <property type="entry name" value="Amidase signature (AS) domain"/>
    <property type="match status" value="1"/>
</dbReference>
<dbReference type="NCBIfam" id="NF006043">
    <property type="entry name" value="PRK08186.1"/>
    <property type="match status" value="1"/>
</dbReference>
<dbReference type="Gene3D" id="1.20.58.1700">
    <property type="match status" value="1"/>
</dbReference>
<dbReference type="EMBL" id="BJZP01000022">
    <property type="protein sequence ID" value="GEO86626.1"/>
    <property type="molecule type" value="Genomic_DNA"/>
</dbReference>
<protein>
    <submittedName>
        <fullName evidence="3">Allophanate hydrolase</fullName>
    </submittedName>
</protein>
<dbReference type="InterPro" id="IPR036928">
    <property type="entry name" value="AS_sf"/>
</dbReference>
<dbReference type="Gene3D" id="3.10.490.10">
    <property type="entry name" value="Gamma-glutamyl cyclotransferase-like"/>
    <property type="match status" value="1"/>
</dbReference>
<evidence type="ECO:0000313" key="3">
    <source>
        <dbReference type="EMBL" id="GEO86626.1"/>
    </source>
</evidence>
<dbReference type="InterPro" id="IPR014085">
    <property type="entry name" value="Allophanate_hydrolase"/>
</dbReference>
<proteinExistence type="predicted"/>
<dbReference type="PANTHER" id="PTHR11895">
    <property type="entry name" value="TRANSAMIDASE"/>
    <property type="match status" value="1"/>
</dbReference>
<feature type="domain" description="Allophanate hydrolase C-terminal" evidence="2">
    <location>
        <begin position="475"/>
        <end position="598"/>
    </location>
</feature>
<name>A0A512HME7_9HYPH</name>
<dbReference type="InterPro" id="IPR000120">
    <property type="entry name" value="Amidase"/>
</dbReference>
<evidence type="ECO:0000259" key="1">
    <source>
        <dbReference type="Pfam" id="PF01425"/>
    </source>
</evidence>
<comment type="caution">
    <text evidence="3">The sequence shown here is derived from an EMBL/GenBank/DDBJ whole genome shotgun (WGS) entry which is preliminary data.</text>
</comment>
<accession>A0A512HME7</accession>
<evidence type="ECO:0000313" key="4">
    <source>
        <dbReference type="Proteomes" id="UP000321717"/>
    </source>
</evidence>
<gene>
    <name evidence="3" type="ORF">RNA01_35580</name>
</gene>
<dbReference type="SUPFAM" id="SSF75304">
    <property type="entry name" value="Amidase signature (AS) enzymes"/>
    <property type="match status" value="1"/>
</dbReference>
<dbReference type="InterPro" id="IPR023631">
    <property type="entry name" value="Amidase_dom"/>
</dbReference>
<dbReference type="Pfam" id="PF01425">
    <property type="entry name" value="Amidase"/>
    <property type="match status" value="1"/>
</dbReference>
<feature type="domain" description="Amidase" evidence="1">
    <location>
        <begin position="25"/>
        <end position="437"/>
    </location>
</feature>
<reference evidence="3 4" key="1">
    <citation type="submission" date="2019-07" db="EMBL/GenBank/DDBJ databases">
        <title>Whole genome shotgun sequence of Rhizobium naphthalenivorans NBRC 107585.</title>
        <authorList>
            <person name="Hosoyama A."/>
            <person name="Uohara A."/>
            <person name="Ohji S."/>
            <person name="Ichikawa N."/>
        </authorList>
    </citation>
    <scope>NUCLEOTIDE SEQUENCE [LARGE SCALE GENOMIC DNA]</scope>
    <source>
        <strain evidence="3 4">NBRC 107585</strain>
    </source>
</reference>
<dbReference type="PANTHER" id="PTHR11895:SF169">
    <property type="entry name" value="GLUTAMYL-TRNA(GLN) AMIDOTRANSFERASE"/>
    <property type="match status" value="1"/>
</dbReference>
<keyword evidence="4" id="KW-1185">Reference proteome</keyword>
<organism evidence="3 4">
    <name type="scientific">Ciceribacter naphthalenivorans</name>
    <dbReference type="NCBI Taxonomy" id="1118451"/>
    <lineage>
        <taxon>Bacteria</taxon>
        <taxon>Pseudomonadati</taxon>
        <taxon>Pseudomonadota</taxon>
        <taxon>Alphaproteobacteria</taxon>
        <taxon>Hyphomicrobiales</taxon>
        <taxon>Rhizobiaceae</taxon>
        <taxon>Ciceribacter</taxon>
    </lineage>
</organism>
<dbReference type="InterPro" id="IPR053844">
    <property type="entry name" value="AH_C"/>
</dbReference>
<dbReference type="NCBIfam" id="TIGR02713">
    <property type="entry name" value="allophanate_hyd"/>
    <property type="match status" value="1"/>
</dbReference>
<sequence>MMLPLMLDLASLKVAYADGLTPLALVEEIIARRKASSDPAIFITPTPDDDLRAAAIALMQRASEPNSLPLWGVPFAAKDNIDVAGLPTTAGCPAYAYEPKEDATVIARLKAAGAIVIGKTNLDQFATGLNGTRSPYGASRSVFDPAYVSGGSSSGSAVAVASGLASFALGTDTAGSGRVPAAFNNLVGIKPTPGLVPNTGVVPACRSVDVVTVFAATVGDGLSIRKVMDGYDAADPFSRKAEPVALPASGLRIGVLDDAEREFHGNKDVEVLYDAAIERAKSLGATIVPFDYAPFRQAAELLYNGPWVAERLAAVKDFIATNAEDFDPTVRTIIEGARTYNAVDAFEGRYKLEALRQITLATWETVDVLMLPTSPTTYTVEEMLADPIARNGHFGRYTNFANLFGYAAIAVPAGFDGKGHLPAGITLFGPAFSDDALAPFADAMHRTLAAGMGKDKTAAIPGASRVQALDDGFVPIVVVGAHLTGMPLNHELTGPGGKLVKTCRTAPDYRLYVLPDTTPPKPGLIREPGFAGKGLEVEVWKVTPAAFGRFVQNIPAPLGIGKVTLDDGSQVSGFLCEGHAITGAREITELGGWRAYMKEKTANA</sequence>
<dbReference type="Pfam" id="PF21986">
    <property type="entry name" value="AH_C"/>
    <property type="match status" value="1"/>
</dbReference>
<dbReference type="Proteomes" id="UP000321717">
    <property type="component" value="Unassembled WGS sequence"/>
</dbReference>